<name>A0A4Y6A3Z1_9HYPO</name>
<evidence type="ECO:0000313" key="2">
    <source>
        <dbReference type="EMBL" id="QDE53018.1"/>
    </source>
</evidence>
<organism evidence="2">
    <name type="scientific">Zelopaecilomyces penicillatus</name>
    <dbReference type="NCBI Taxonomy" id="264952"/>
    <lineage>
        <taxon>Eukaryota</taxon>
        <taxon>Fungi</taxon>
        <taxon>Dikarya</taxon>
        <taxon>Ascomycota</taxon>
        <taxon>Pezizomycotina</taxon>
        <taxon>Sordariomycetes</taxon>
        <taxon>Hypocreomycetidae</taxon>
        <taxon>Hypocreales</taxon>
        <taxon>Pseudodiploosporaceae</taxon>
        <taxon>Zelopaecilomyces</taxon>
    </lineage>
</organism>
<evidence type="ECO:0000259" key="1">
    <source>
        <dbReference type="PROSITE" id="PS50164"/>
    </source>
</evidence>
<dbReference type="InterPro" id="IPR006350">
    <property type="entry name" value="Intron_endoG1"/>
</dbReference>
<dbReference type="InterPro" id="IPR035901">
    <property type="entry name" value="GIY-YIG_endonuc_sf"/>
</dbReference>
<sequence>MNRINELNIVKYYYNPYSNRIEIFKENRNKSGVYCWYNISNKKLYIGSSINITNRLYCYFSYKYLENEILKSQSLIYRSILKYDYIHFDLIILKYCNTNELLYWEQYFIDKIIPEYNILKKVRSNLRFKHLSVNCHY</sequence>
<reference evidence="2" key="1">
    <citation type="journal article" date="2019" name="Mitochondrial DNA Part B Resour">
        <title>The complete mitochondrial genome of Paecilomyces penicillatus (Hypocreales: Sordariomycetes).</title>
        <authorList>
            <person name="Chen C."/>
            <person name="Li Q."/>
            <person name="Chen H."/>
            <person name="Fu R."/>
            <person name="Wang J."/>
            <person name="Chen X."/>
            <person name="Hu R."/>
            <person name="Lu D."/>
        </authorList>
    </citation>
    <scope>NUCLEOTIDE SEQUENCE</scope>
    <source>
        <strain evidence="2">SAAS_ppe1</strain>
    </source>
</reference>
<gene>
    <name evidence="2" type="primary">orf137</name>
</gene>
<accession>A0A4Y6A3Z1</accession>
<proteinExistence type="predicted"/>
<dbReference type="SUPFAM" id="SSF82771">
    <property type="entry name" value="GIY-YIG endonuclease"/>
    <property type="match status" value="1"/>
</dbReference>
<dbReference type="NCBIfam" id="TIGR01453">
    <property type="entry name" value="grpIintron_endo"/>
    <property type="match status" value="1"/>
</dbReference>
<feature type="domain" description="GIY-YIG" evidence="1">
    <location>
        <begin position="29"/>
        <end position="118"/>
    </location>
</feature>
<dbReference type="PROSITE" id="PS50164">
    <property type="entry name" value="GIY_YIG"/>
    <property type="match status" value="1"/>
</dbReference>
<dbReference type="GO" id="GO:0004519">
    <property type="term" value="F:endonuclease activity"/>
    <property type="evidence" value="ECO:0007669"/>
    <property type="project" value="InterPro"/>
</dbReference>
<dbReference type="SMART" id="SM00465">
    <property type="entry name" value="GIYc"/>
    <property type="match status" value="1"/>
</dbReference>
<dbReference type="EMBL" id="MK069583">
    <property type="protein sequence ID" value="QDE53018.1"/>
    <property type="molecule type" value="Genomic_DNA"/>
</dbReference>
<dbReference type="AlphaFoldDB" id="A0A4Y6A3Z1"/>
<geneLocation type="mitochondrion" evidence="2"/>
<dbReference type="RefSeq" id="YP_009672794.1">
    <property type="nucleotide sequence ID" value="NC_043850.1"/>
</dbReference>
<dbReference type="Gene3D" id="3.40.1440.10">
    <property type="entry name" value="GIY-YIG endonuclease"/>
    <property type="match status" value="1"/>
</dbReference>
<dbReference type="InterPro" id="IPR000305">
    <property type="entry name" value="GIY-YIG_endonuc"/>
</dbReference>
<dbReference type="GeneID" id="40881009"/>
<keyword evidence="2" id="KW-0496">Mitochondrion</keyword>
<protein>
    <recommendedName>
        <fullName evidence="1">GIY-YIG domain-containing protein</fullName>
    </recommendedName>
</protein>
<dbReference type="Pfam" id="PF01541">
    <property type="entry name" value="GIY-YIG"/>
    <property type="match status" value="1"/>
</dbReference>